<comment type="subcellular location">
    <subcellularLocation>
        <location evidence="1">Cell membrane</location>
        <topology evidence="1">Multi-pass membrane protein</topology>
    </subcellularLocation>
</comment>
<dbReference type="GO" id="GO:0005886">
    <property type="term" value="C:plasma membrane"/>
    <property type="evidence" value="ECO:0007669"/>
    <property type="project" value="UniProtKB-SubCell"/>
</dbReference>
<keyword evidence="4 9" id="KW-1133">Transmembrane helix</keyword>
<feature type="active site" evidence="6">
    <location>
        <position position="379"/>
    </location>
</feature>
<keyword evidence="7" id="KW-0464">Manganese</keyword>
<evidence type="ECO:0000313" key="11">
    <source>
        <dbReference type="EMBL" id="KAA6302731.1"/>
    </source>
</evidence>
<gene>
    <name evidence="11" type="ORF">EZS26_001238</name>
</gene>
<feature type="binding site" evidence="8">
    <location>
        <position position="550"/>
    </location>
    <ligand>
        <name>Mn(2+)</name>
        <dbReference type="ChEBI" id="CHEBI:29035"/>
    </ligand>
</feature>
<accession>A0A5M8P2T6</accession>
<name>A0A5M8P2T6_9BACT</name>
<feature type="transmembrane region" description="Helical" evidence="9">
    <location>
        <begin position="150"/>
        <end position="172"/>
    </location>
</feature>
<evidence type="ECO:0000256" key="1">
    <source>
        <dbReference type="ARBA" id="ARBA00004651"/>
    </source>
</evidence>
<dbReference type="Proteomes" id="UP000324575">
    <property type="component" value="Unassembled WGS sequence"/>
</dbReference>
<feature type="binding site" evidence="7">
    <location>
        <position position="497"/>
    </location>
    <ligand>
        <name>substrate</name>
    </ligand>
</feature>
<evidence type="ECO:0000259" key="10">
    <source>
        <dbReference type="Pfam" id="PF00884"/>
    </source>
</evidence>
<feature type="transmembrane region" description="Helical" evidence="9">
    <location>
        <begin position="50"/>
        <end position="78"/>
    </location>
</feature>
<feature type="transmembrane region" description="Helical" evidence="9">
    <location>
        <begin position="90"/>
        <end position="110"/>
    </location>
</feature>
<organism evidence="11 12">
    <name type="scientific">Candidatus Ordinivivax streblomastigis</name>
    <dbReference type="NCBI Taxonomy" id="2540710"/>
    <lineage>
        <taxon>Bacteria</taxon>
        <taxon>Pseudomonadati</taxon>
        <taxon>Bacteroidota</taxon>
        <taxon>Bacteroidia</taxon>
        <taxon>Bacteroidales</taxon>
        <taxon>Candidatus Ordinivivax</taxon>
    </lineage>
</organism>
<feature type="transmembrane region" description="Helical" evidence="9">
    <location>
        <begin position="20"/>
        <end position="38"/>
    </location>
</feature>
<feature type="binding site" evidence="8">
    <location>
        <position position="379"/>
    </location>
    <ligand>
        <name>Mn(2+)</name>
        <dbReference type="ChEBI" id="CHEBI:29035"/>
    </ligand>
</feature>
<keyword evidence="2" id="KW-1003">Cell membrane</keyword>
<dbReference type="PANTHER" id="PTHR47371:SF3">
    <property type="entry name" value="PHOSPHOGLYCEROL TRANSFERASE I"/>
    <property type="match status" value="1"/>
</dbReference>
<keyword evidence="5 9" id="KW-0472">Membrane</keyword>
<dbReference type="PANTHER" id="PTHR47371">
    <property type="entry name" value="LIPOTEICHOIC ACID SYNTHASE"/>
    <property type="match status" value="1"/>
</dbReference>
<dbReference type="Gene3D" id="3.30.1120.80">
    <property type="match status" value="1"/>
</dbReference>
<comment type="caution">
    <text evidence="11">The sequence shown here is derived from an EMBL/GenBank/DDBJ whole genome shotgun (WGS) entry which is preliminary data.</text>
</comment>
<dbReference type="InterPro" id="IPR000917">
    <property type="entry name" value="Sulfatase_N"/>
</dbReference>
<dbReference type="EMBL" id="SNRX01000006">
    <property type="protein sequence ID" value="KAA6302731.1"/>
    <property type="molecule type" value="Genomic_DNA"/>
</dbReference>
<keyword evidence="7" id="KW-0479">Metal-binding</keyword>
<dbReference type="GO" id="GO:0046872">
    <property type="term" value="F:metal ion binding"/>
    <property type="evidence" value="ECO:0007669"/>
    <property type="project" value="UniProtKB-KW"/>
</dbReference>
<feature type="transmembrane region" description="Helical" evidence="9">
    <location>
        <begin position="243"/>
        <end position="262"/>
    </location>
</feature>
<dbReference type="InterPro" id="IPR017850">
    <property type="entry name" value="Alkaline_phosphatase_core_sf"/>
</dbReference>
<evidence type="ECO:0000256" key="2">
    <source>
        <dbReference type="ARBA" id="ARBA00022475"/>
    </source>
</evidence>
<feature type="binding site" evidence="8">
    <location>
        <position position="339"/>
    </location>
    <ligand>
        <name>Mn(2+)</name>
        <dbReference type="ChEBI" id="CHEBI:29035"/>
    </ligand>
</feature>
<dbReference type="AlphaFoldDB" id="A0A5M8P2T6"/>
<dbReference type="CDD" id="cd16015">
    <property type="entry name" value="LTA_synthase"/>
    <property type="match status" value="1"/>
</dbReference>
<feature type="domain" description="Sulfatase N-terminal" evidence="10">
    <location>
        <begin position="331"/>
        <end position="600"/>
    </location>
</feature>
<keyword evidence="3 9" id="KW-0812">Transmembrane</keyword>
<evidence type="ECO:0000256" key="4">
    <source>
        <dbReference type="ARBA" id="ARBA00022989"/>
    </source>
</evidence>
<feature type="transmembrane region" description="Helical" evidence="9">
    <location>
        <begin position="116"/>
        <end position="138"/>
    </location>
</feature>
<feature type="transmembrane region" description="Helical" evidence="9">
    <location>
        <begin position="201"/>
        <end position="222"/>
    </location>
</feature>
<proteinExistence type="predicted"/>
<protein>
    <submittedName>
        <fullName evidence="11">Lipoteichoic acid synthase 2</fullName>
    </submittedName>
</protein>
<dbReference type="Pfam" id="PF00884">
    <property type="entry name" value="Sulfatase"/>
    <property type="match status" value="1"/>
</dbReference>
<evidence type="ECO:0000313" key="12">
    <source>
        <dbReference type="Proteomes" id="UP000324575"/>
    </source>
</evidence>
<sequence>MNSRNFTQPFKLYRITFSRIIGLTLVIGALTRIILLFNEQTEVSFSLVDWVRIFILGAVNDAALAVIAACFLWLMFVVFSDHKYKKPWGYGIWALFGLALGYVTCFNTVFDEYGSVVPQIVSGLLLYKFISFGLRLWIPSVRVKWRAVQFYATFFLYVLLIFLNAFSEVVFWSEFGVRYNFIAVDYLIYTNEVIGNIFESYPIISLAGLLMLISVLATWLLVRKQKISFASIPSFRIKAGGSVAYVLLFIFSCFLLGFNMRFQQTGNVYVNELQANGIHRFYLAFWNNELAYKEFYVTLPNAQAEQILQETIHSGERNLQIISDSLPEQHKNIVLITIESMSASYLKHYGNGDKLTPTLDQLMDESLVFNHLFATGNRTVRGLEAVTLCLPPSPGESIVKRPNNGNLFSTGKLLKDKGYIVQFLYGGDSYFDNMEAFFSGNSYEIIDAKTFSKDEITFKNIWGVCDEDMYNKAIQVFNQDAATGKPFFGHIMTVSNHRPFTYPEGKIDIPANAKSRKGGVKYTDYAIGKFLEMAKQEPWFENTLFVITADHCASSAGKTEIPLDKYHIPAMIYAPGYIQPQQVNTLVSQIDILPTVFGLLHFSYDSYFYGQDIFSENYHSRALSATYQNLGYWEGDVFTVLSPVRRVEQYRVKPSDDWNYDLLPLQQVDSILLRRAITHYQTESIHGN</sequence>
<reference evidence="11 12" key="1">
    <citation type="submission" date="2019-03" db="EMBL/GenBank/DDBJ databases">
        <title>Single cell metagenomics reveals metabolic interactions within the superorganism composed of flagellate Streblomastix strix and complex community of Bacteroidetes bacteria on its surface.</title>
        <authorList>
            <person name="Treitli S.C."/>
            <person name="Kolisko M."/>
            <person name="Husnik F."/>
            <person name="Keeling P."/>
            <person name="Hampl V."/>
        </authorList>
    </citation>
    <scope>NUCLEOTIDE SEQUENCE [LARGE SCALE GENOMIC DNA]</scope>
    <source>
        <strain evidence="11">St1</strain>
    </source>
</reference>
<evidence type="ECO:0000256" key="5">
    <source>
        <dbReference type="ARBA" id="ARBA00023136"/>
    </source>
</evidence>
<dbReference type="Gene3D" id="3.40.720.10">
    <property type="entry name" value="Alkaline Phosphatase, subunit A"/>
    <property type="match status" value="1"/>
</dbReference>
<feature type="binding site" evidence="8">
    <location>
        <position position="551"/>
    </location>
    <ligand>
        <name>Mn(2+)</name>
        <dbReference type="ChEBI" id="CHEBI:29035"/>
    </ligand>
</feature>
<evidence type="ECO:0000256" key="7">
    <source>
        <dbReference type="PIRSR" id="PIRSR005091-2"/>
    </source>
</evidence>
<dbReference type="SUPFAM" id="SSF53649">
    <property type="entry name" value="Alkaline phosphatase-like"/>
    <property type="match status" value="1"/>
</dbReference>
<dbReference type="InterPro" id="IPR050448">
    <property type="entry name" value="OpgB/LTA_synthase_biosynth"/>
</dbReference>
<evidence type="ECO:0000256" key="8">
    <source>
        <dbReference type="PIRSR" id="PIRSR005091-3"/>
    </source>
</evidence>
<evidence type="ECO:0000256" key="9">
    <source>
        <dbReference type="SAM" id="Phobius"/>
    </source>
</evidence>
<evidence type="ECO:0000256" key="6">
    <source>
        <dbReference type="PIRSR" id="PIRSR005091-1"/>
    </source>
</evidence>
<evidence type="ECO:0000256" key="3">
    <source>
        <dbReference type="ARBA" id="ARBA00022692"/>
    </source>
</evidence>